<sequence length="628" mass="70783">MKKGYYFPPRNGGIKDGINDSGIETFKGTPLYSMTKETIQNSLDARKDVSKPVVLEFKKTTVDIEKVPYVNEFKKILESCYLEENNKKTKDFFQKSLDIIKSEKINILEIADYNTVGLKGAKEENSPFNDLVKSVGVSNKDSSSGGSFGIGKNAPFACTRLRTVFYSTNDEDGILALQGVSRLITHKNEDNRDTKGTGFLGITEDNNGDTLCRPFINEELRENINQLFIRKEIGTSLFVLGFEANDDWKNSVIDATLDYYLVAIIDGNLEVKVEDTIINKETLQKVITLRNINRDDSLTYNYYESLIYLGVQDGCYKFEENNFEGLGKITLYVYIKKDLPKKIALVRGMGMKIIDKSFRLTNNFAGVLKIEGKNINMFIRSLENPSHDKIEPERAEDIKYAKRIINKLNDWMKGCIKSIEEDDGKEILDIDVVGQYLPDIDSLGNVELEIKEKLDRKVKKVGIKESKKPKRCVKPTKITVDSDEGNGDGEERNPSGNSGGENSGDKGAKKPQNSQERSGNETQNKKTKPIELEKSRVFCIDKSIGKYRLIIASKNRSNALFQLRIIGEDGFDIAKIKSVEEVNGDIVLNSETTFGPIFFNKGEKKSFNVIIDKPLKYSMEVIANVNDI</sequence>
<protein>
    <submittedName>
        <fullName evidence="2">Uncharacterized protein</fullName>
    </submittedName>
</protein>
<dbReference type="AlphaFoldDB" id="A0ABD4PR84"/>
<evidence type="ECO:0000256" key="1">
    <source>
        <dbReference type="SAM" id="MobiDB-lite"/>
    </source>
</evidence>
<comment type="caution">
    <text evidence="2">The sequence shown here is derived from an EMBL/GenBank/DDBJ whole genome shotgun (WGS) entry which is preliminary data.</text>
</comment>
<evidence type="ECO:0000313" key="3">
    <source>
        <dbReference type="Proteomes" id="UP000668358"/>
    </source>
</evidence>
<feature type="region of interest" description="Disordered" evidence="1">
    <location>
        <begin position="472"/>
        <end position="528"/>
    </location>
</feature>
<evidence type="ECO:0000313" key="2">
    <source>
        <dbReference type="EMBL" id="MBO3415322.1"/>
    </source>
</evidence>
<dbReference type="Proteomes" id="UP000668358">
    <property type="component" value="Unassembled WGS sequence"/>
</dbReference>
<reference evidence="2 3" key="1">
    <citation type="submission" date="2020-12" db="EMBL/GenBank/DDBJ databases">
        <title>Comparative genomics of Clostridium perfringens reveals patterns of host-associated phylogenetic clades and virulence factors.</title>
        <authorList>
            <person name="Smith A.H."/>
            <person name="Geier R."/>
        </authorList>
    </citation>
    <scope>NUCLEOTIDE SEQUENCE [LARGE SCALE GENOMIC DNA]</scope>
    <source>
        <strain evidence="2 3">CHD15829P</strain>
    </source>
</reference>
<dbReference type="RefSeq" id="WP_057231162.1">
    <property type="nucleotide sequence ID" value="NZ_CATNZR010000030.1"/>
</dbReference>
<feature type="compositionally biased region" description="Polar residues" evidence="1">
    <location>
        <begin position="511"/>
        <end position="522"/>
    </location>
</feature>
<gene>
    <name evidence="2" type="ORF">JJB78_02140</name>
</gene>
<accession>A0ABD4PR84</accession>
<name>A0ABD4PR84_CLOPF</name>
<organism evidence="2 3">
    <name type="scientific">Clostridium perfringens</name>
    <dbReference type="NCBI Taxonomy" id="1502"/>
    <lineage>
        <taxon>Bacteria</taxon>
        <taxon>Bacillati</taxon>
        <taxon>Bacillota</taxon>
        <taxon>Clostridia</taxon>
        <taxon>Eubacteriales</taxon>
        <taxon>Clostridiaceae</taxon>
        <taxon>Clostridium</taxon>
    </lineage>
</organism>
<dbReference type="EMBL" id="JAENRE010000001">
    <property type="protein sequence ID" value="MBO3415322.1"/>
    <property type="molecule type" value="Genomic_DNA"/>
</dbReference>
<proteinExistence type="predicted"/>